<dbReference type="AlphaFoldDB" id="A0A4C1W3Z9"/>
<protein>
    <submittedName>
        <fullName evidence="1">Uncharacterized protein</fullName>
    </submittedName>
</protein>
<gene>
    <name evidence="1" type="ORF">EVAR_25925_1</name>
</gene>
<keyword evidence="2" id="KW-1185">Reference proteome</keyword>
<sequence>MNDFVKKIAMEVNINKTKITVFASQRKYDRMRYMYWRLMKSARNVALVLDAVGPISPEVRISAALWAIFAS</sequence>
<name>A0A4C1W3Z9_EUMVA</name>
<dbReference type="EMBL" id="BGZK01000466">
    <property type="protein sequence ID" value="GBP45219.1"/>
    <property type="molecule type" value="Genomic_DNA"/>
</dbReference>
<accession>A0A4C1W3Z9</accession>
<evidence type="ECO:0000313" key="2">
    <source>
        <dbReference type="Proteomes" id="UP000299102"/>
    </source>
</evidence>
<proteinExistence type="predicted"/>
<dbReference type="Proteomes" id="UP000299102">
    <property type="component" value="Unassembled WGS sequence"/>
</dbReference>
<organism evidence="1 2">
    <name type="scientific">Eumeta variegata</name>
    <name type="common">Bagworm moth</name>
    <name type="synonym">Eumeta japonica</name>
    <dbReference type="NCBI Taxonomy" id="151549"/>
    <lineage>
        <taxon>Eukaryota</taxon>
        <taxon>Metazoa</taxon>
        <taxon>Ecdysozoa</taxon>
        <taxon>Arthropoda</taxon>
        <taxon>Hexapoda</taxon>
        <taxon>Insecta</taxon>
        <taxon>Pterygota</taxon>
        <taxon>Neoptera</taxon>
        <taxon>Endopterygota</taxon>
        <taxon>Lepidoptera</taxon>
        <taxon>Glossata</taxon>
        <taxon>Ditrysia</taxon>
        <taxon>Tineoidea</taxon>
        <taxon>Psychidae</taxon>
        <taxon>Oiketicinae</taxon>
        <taxon>Eumeta</taxon>
    </lineage>
</organism>
<reference evidence="1 2" key="1">
    <citation type="journal article" date="2019" name="Commun. Biol.">
        <title>The bagworm genome reveals a unique fibroin gene that provides high tensile strength.</title>
        <authorList>
            <person name="Kono N."/>
            <person name="Nakamura H."/>
            <person name="Ohtoshi R."/>
            <person name="Tomita M."/>
            <person name="Numata K."/>
            <person name="Arakawa K."/>
        </authorList>
    </citation>
    <scope>NUCLEOTIDE SEQUENCE [LARGE SCALE GENOMIC DNA]</scope>
</reference>
<evidence type="ECO:0000313" key="1">
    <source>
        <dbReference type="EMBL" id="GBP45219.1"/>
    </source>
</evidence>
<comment type="caution">
    <text evidence="1">The sequence shown here is derived from an EMBL/GenBank/DDBJ whole genome shotgun (WGS) entry which is preliminary data.</text>
</comment>